<name>A0AAV3BCL6_YERPE</name>
<dbReference type="Proteomes" id="UP000004430">
    <property type="component" value="Unassembled WGS sequence"/>
</dbReference>
<gene>
    <name evidence="1" type="ORF">YPIP275_1104</name>
</gene>
<evidence type="ECO:0000313" key="1">
    <source>
        <dbReference type="EMBL" id="EDR32360.1"/>
    </source>
</evidence>
<organism evidence="1 2">
    <name type="scientific">Yersinia pestis biovar Orientalis str. IP275</name>
    <dbReference type="NCBI Taxonomy" id="373665"/>
    <lineage>
        <taxon>Bacteria</taxon>
        <taxon>Pseudomonadati</taxon>
        <taxon>Pseudomonadota</taxon>
        <taxon>Gammaproteobacteria</taxon>
        <taxon>Enterobacterales</taxon>
        <taxon>Yersiniaceae</taxon>
        <taxon>Yersinia</taxon>
    </lineage>
</organism>
<comment type="caution">
    <text evidence="1">The sequence shown here is derived from an EMBL/GenBank/DDBJ whole genome shotgun (WGS) entry which is preliminary data.</text>
</comment>
<reference evidence="1 2" key="2">
    <citation type="submission" date="2010-03" db="EMBL/GenBank/DDBJ databases">
        <authorList>
            <person name="Payne S.H."/>
            <person name="Sutton G.G."/>
        </authorList>
    </citation>
    <scope>NUCLEOTIDE SEQUENCE [LARGE SCALE GENOMIC DNA]</scope>
    <source>
        <strain evidence="1 2">IP275</strain>
    </source>
</reference>
<reference evidence="1 2" key="1">
    <citation type="submission" date="2008-01" db="EMBL/GenBank/DDBJ databases">
        <title>Yersinia pestis Strain IP275 project at JCVI/TIGR.</title>
        <authorList>
            <person name="Ravel J."/>
            <person name="Eppinger M."/>
            <person name="Fricke W.F."/>
            <person name="Rosovitz M."/>
            <person name="Lindler L.E."/>
            <person name="Bearden S."/>
            <person name="Shriefer M."/>
        </authorList>
    </citation>
    <scope>NUCLEOTIDE SEQUENCE [LARGE SCALE GENOMIC DNA]</scope>
    <source>
        <strain evidence="1 2">IP275</strain>
    </source>
</reference>
<proteinExistence type="predicted"/>
<dbReference type="AlphaFoldDB" id="A0AAV3BCL6"/>
<sequence length="64" mass="7176">MYRFDKISTKPKSFPHLIPHLACTTSSPTWILALCSQPSHDAGLLSFPHLVCIGKWEVGDLRLN</sequence>
<evidence type="ECO:0000313" key="2">
    <source>
        <dbReference type="Proteomes" id="UP000004430"/>
    </source>
</evidence>
<dbReference type="EMBL" id="AAOS02000013">
    <property type="protein sequence ID" value="EDR32360.1"/>
    <property type="molecule type" value="Genomic_DNA"/>
</dbReference>
<accession>A0AAV3BCL6</accession>
<protein>
    <submittedName>
        <fullName evidence="1">Uncharacterized protein</fullName>
    </submittedName>
</protein>